<feature type="transmembrane region" description="Helical" evidence="4">
    <location>
        <begin position="118"/>
        <end position="136"/>
    </location>
</feature>
<dbReference type="PANTHER" id="PTHR35457">
    <property type="entry name" value="HEME A SYNTHASE"/>
    <property type="match status" value="1"/>
</dbReference>
<feature type="transmembrane region" description="Helical" evidence="4">
    <location>
        <begin position="237"/>
        <end position="258"/>
    </location>
</feature>
<keyword evidence="3" id="KW-0408">Iron</keyword>
<feature type="transmembrane region" description="Helical" evidence="4">
    <location>
        <begin position="209"/>
        <end position="230"/>
    </location>
</feature>
<evidence type="ECO:0000256" key="4">
    <source>
        <dbReference type="SAM" id="Phobius"/>
    </source>
</evidence>
<keyword evidence="4" id="KW-0812">Transmembrane</keyword>
<dbReference type="KEGG" id="aac:Aaci_0510"/>
<keyword evidence="4" id="KW-1133">Transmembrane helix</keyword>
<dbReference type="PANTHER" id="PTHR35457:SF1">
    <property type="entry name" value="HEME A SYNTHASE"/>
    <property type="match status" value="1"/>
</dbReference>
<evidence type="ECO:0000256" key="3">
    <source>
        <dbReference type="ARBA" id="ARBA00023004"/>
    </source>
</evidence>
<evidence type="ECO:0000256" key="1">
    <source>
        <dbReference type="ARBA" id="ARBA00022723"/>
    </source>
</evidence>
<reference evidence="5 6" key="2">
    <citation type="journal article" date="2010" name="Stand. Genomic Sci.">
        <title>Complete genome sequence of Alicyclobacillus acidocaldarius type strain (104-IA).</title>
        <authorList>
            <person name="Mavromatis K."/>
            <person name="Sikorski J."/>
            <person name="Lapidus A."/>
            <person name="Glavina Del Rio T."/>
            <person name="Copeland A."/>
            <person name="Tice H."/>
            <person name="Cheng J.F."/>
            <person name="Lucas S."/>
            <person name="Chen F."/>
            <person name="Nolan M."/>
            <person name="Bruce D."/>
            <person name="Goodwin L."/>
            <person name="Pitluck S."/>
            <person name="Ivanova N."/>
            <person name="Ovchinnikova G."/>
            <person name="Pati A."/>
            <person name="Chen A."/>
            <person name="Palaniappan K."/>
            <person name="Land M."/>
            <person name="Hauser L."/>
            <person name="Chang Y.J."/>
            <person name="Jeffries C.D."/>
            <person name="Chain P."/>
            <person name="Meincke L."/>
            <person name="Sims D."/>
            <person name="Chertkov O."/>
            <person name="Han C."/>
            <person name="Brettin T."/>
            <person name="Detter J.C."/>
            <person name="Wahrenburg C."/>
            <person name="Rohde M."/>
            <person name="Pukall R."/>
            <person name="Goker M."/>
            <person name="Bristow J."/>
            <person name="Eisen J.A."/>
            <person name="Markowitz V."/>
            <person name="Hugenholtz P."/>
            <person name="Klenk H.P."/>
            <person name="Kyrpides N.C."/>
        </authorList>
    </citation>
    <scope>NUCLEOTIDE SEQUENCE [LARGE SCALE GENOMIC DNA]</scope>
    <source>
        <strain evidence="6">ATCC 27009 / DSM 446 / BCRC 14685 / JCM 5260 / KCTC 1825 / NBRC 15652 / NCIMB 11725 / NRRL B-14509 / 104-IA</strain>
    </source>
</reference>
<keyword evidence="4" id="KW-0472">Membrane</keyword>
<dbReference type="InterPro" id="IPR050450">
    <property type="entry name" value="COX15/CtaA_HemeA_synthase"/>
</dbReference>
<sequence>MKLHHLSWTVTVLVGIQMVLAGLIVGENAGFVCPNWPLCGHPLQDNMSLVFELSHRIAAVVLGVLSLWLFLWILKAYRGNKQMVYTVVFAMISLLVQIIYAGMIVLFVFPGVATTVDVINSVIMLSLFVHLSNLAMKQSRLVQATLPQISSTGSVMKHRAWMLYLAGLLTVALGAVFRHSGASQALFGEDSYLLSHEQHVPPSQGVSEALLIIHVGSTLLLLLSCILFTMSSFSTQFLVKTSLMITVLLGIQITLGILSLMSKLQLFIVTLHWGAAALFMGCCAYALSQTYIIHSFGHSSTHPD</sequence>
<dbReference type="STRING" id="521098.Aaci_0510"/>
<keyword evidence="6" id="KW-1185">Reference proteome</keyword>
<keyword evidence="2" id="KW-0560">Oxidoreductase</keyword>
<dbReference type="GO" id="GO:0016491">
    <property type="term" value="F:oxidoreductase activity"/>
    <property type="evidence" value="ECO:0007669"/>
    <property type="project" value="UniProtKB-KW"/>
</dbReference>
<dbReference type="eggNOG" id="COG1612">
    <property type="taxonomic scope" value="Bacteria"/>
</dbReference>
<accession>C8WSQ9</accession>
<evidence type="ECO:0000313" key="6">
    <source>
        <dbReference type="Proteomes" id="UP000001917"/>
    </source>
</evidence>
<protein>
    <submittedName>
        <fullName evidence="5">Uncharacterized protein required for cytochrome oxidase assembly-like protein</fullName>
    </submittedName>
</protein>
<organism evidence="5 6">
    <name type="scientific">Alicyclobacillus acidocaldarius subsp. acidocaldarius (strain ATCC 27009 / DSM 446 / BCRC 14685 / JCM 5260 / KCTC 1825 / NBRC 15652 / NCIMB 11725 / NRRL B-14509 / 104-IA)</name>
    <name type="common">Bacillus acidocaldarius</name>
    <dbReference type="NCBI Taxonomy" id="521098"/>
    <lineage>
        <taxon>Bacteria</taxon>
        <taxon>Bacillati</taxon>
        <taxon>Bacillota</taxon>
        <taxon>Bacilli</taxon>
        <taxon>Bacillales</taxon>
        <taxon>Alicyclobacillaceae</taxon>
        <taxon>Alicyclobacillus</taxon>
    </lineage>
</organism>
<gene>
    <name evidence="5" type="ordered locus">Aaci_0510</name>
</gene>
<name>C8WSQ9_ALIAD</name>
<dbReference type="Proteomes" id="UP000001917">
    <property type="component" value="Chromosome"/>
</dbReference>
<dbReference type="RefSeq" id="WP_012809930.1">
    <property type="nucleotide sequence ID" value="NC_013205.1"/>
</dbReference>
<evidence type="ECO:0000256" key="2">
    <source>
        <dbReference type="ARBA" id="ARBA00023002"/>
    </source>
</evidence>
<proteinExistence type="predicted"/>
<reference evidence="6" key="1">
    <citation type="submission" date="2009-09" db="EMBL/GenBank/DDBJ databases">
        <title>The complete chromosome of Alicyclobacillus acidocaldarius subsp. acidocaldarius DSM 446.</title>
        <authorList>
            <consortium name="US DOE Joint Genome Institute (JGI-PGF)"/>
            <person name="Lucas S."/>
            <person name="Copeland A."/>
            <person name="Lapidus A."/>
            <person name="Glavina del Rio T."/>
            <person name="Dalin E."/>
            <person name="Tice H."/>
            <person name="Bruce D."/>
            <person name="Goodwin L."/>
            <person name="Pitluck S."/>
            <person name="Kyrpides N."/>
            <person name="Mavromatis K."/>
            <person name="Ivanova N."/>
            <person name="Ovchinnikova G."/>
            <person name="Chertkov O."/>
            <person name="Sims D."/>
            <person name="Brettin T."/>
            <person name="Detter J.C."/>
            <person name="Han C."/>
            <person name="Larimer F."/>
            <person name="Land M."/>
            <person name="Hauser L."/>
            <person name="Markowitz V."/>
            <person name="Cheng J.-F."/>
            <person name="Hugenholtz P."/>
            <person name="Woyke T."/>
            <person name="Wu D."/>
            <person name="Pukall R."/>
            <person name="Klenk H.-P."/>
            <person name="Eisen J.A."/>
        </authorList>
    </citation>
    <scope>NUCLEOTIDE SEQUENCE [LARGE SCALE GENOMIC DNA]</scope>
    <source>
        <strain evidence="6">ATCC 27009 / DSM 446 / BCRC 14685 / JCM 5260 / KCTC 1825 / NBRC 15652 / NCIMB 11725 / NRRL B-14509 / 104-IA</strain>
    </source>
</reference>
<dbReference type="AlphaFoldDB" id="C8WSQ9"/>
<feature type="transmembrane region" description="Helical" evidence="4">
    <location>
        <begin position="86"/>
        <end position="112"/>
    </location>
</feature>
<evidence type="ECO:0000313" key="5">
    <source>
        <dbReference type="EMBL" id="ACV57565.1"/>
    </source>
</evidence>
<feature type="transmembrane region" description="Helical" evidence="4">
    <location>
        <begin position="160"/>
        <end position="177"/>
    </location>
</feature>
<feature type="transmembrane region" description="Helical" evidence="4">
    <location>
        <begin position="53"/>
        <end position="74"/>
    </location>
</feature>
<dbReference type="HOGENOM" id="CLU_041525_3_0_9"/>
<dbReference type="EMBL" id="CP001727">
    <property type="protein sequence ID" value="ACV57565.1"/>
    <property type="molecule type" value="Genomic_DNA"/>
</dbReference>
<keyword evidence="1" id="KW-0479">Metal-binding</keyword>
<dbReference type="GO" id="GO:0046872">
    <property type="term" value="F:metal ion binding"/>
    <property type="evidence" value="ECO:0007669"/>
    <property type="project" value="UniProtKB-KW"/>
</dbReference>
<feature type="transmembrane region" description="Helical" evidence="4">
    <location>
        <begin position="264"/>
        <end position="287"/>
    </location>
</feature>